<proteinExistence type="predicted"/>
<evidence type="ECO:0000313" key="2">
    <source>
        <dbReference type="EMBL" id="OXM13889.1"/>
    </source>
</evidence>
<keyword evidence="3" id="KW-1185">Reference proteome</keyword>
<dbReference type="CDD" id="cd03801">
    <property type="entry name" value="GT4_PimA-like"/>
    <property type="match status" value="1"/>
</dbReference>
<reference evidence="2 3" key="1">
    <citation type="submission" date="2017-07" db="EMBL/GenBank/DDBJ databases">
        <title>Paenibacillus herberti R33 genome sequencing and assembly.</title>
        <authorList>
            <person name="Su W."/>
        </authorList>
    </citation>
    <scope>NUCLEOTIDE SEQUENCE [LARGE SCALE GENOMIC DNA]</scope>
    <source>
        <strain evidence="2 3">R33</strain>
    </source>
</reference>
<dbReference type="Pfam" id="PF00534">
    <property type="entry name" value="Glycos_transf_1"/>
    <property type="match status" value="1"/>
</dbReference>
<accession>A0A229NW65</accession>
<feature type="domain" description="Glycosyl transferase family 1" evidence="1">
    <location>
        <begin position="168"/>
        <end position="331"/>
    </location>
</feature>
<dbReference type="OrthoDB" id="158463at2"/>
<protein>
    <submittedName>
        <fullName evidence="2">Glycosyltransferase</fullName>
    </submittedName>
</protein>
<gene>
    <name evidence="2" type="ORF">CGZ75_12810</name>
</gene>
<dbReference type="EMBL" id="NMUQ01000002">
    <property type="protein sequence ID" value="OXM13889.1"/>
    <property type="molecule type" value="Genomic_DNA"/>
</dbReference>
<evidence type="ECO:0000313" key="3">
    <source>
        <dbReference type="Proteomes" id="UP000215145"/>
    </source>
</evidence>
<sequence>MKILLIFSTPSGGMETLNRIRARALTASGLQCHLLYTNGGGGLQNISGITVLVSQSFADITKLIHREKYDVIIVCSYVLLLEHIRMSGYRGRIIFEVQGLGTPEMARIFLHDFGSTLRSCADGFLYPVTKHLEQLMQSTFPEMPHFCFDDPLDTESFGYSRFPIVPQQILGWIGRIEKNKNWREFLAIAEWLGPAFPKMELWMFVDADLCEPQEQLDFEHWMQTSPLAGRLTVRSNVPHSQMADYLSIIGDSGGLLLSTSIREGFGYAVAEAMLCRCPVLSTNSGGVKRFIIPDKTGKFYPRGNIEEAAKGAYQLMQDVVYREQIRIRGEQHIRDHFSTAVYVGHFHSMLQGIMQIVPKSV</sequence>
<dbReference type="InterPro" id="IPR001296">
    <property type="entry name" value="Glyco_trans_1"/>
</dbReference>
<dbReference type="Proteomes" id="UP000215145">
    <property type="component" value="Unassembled WGS sequence"/>
</dbReference>
<dbReference type="Gene3D" id="3.40.50.2000">
    <property type="entry name" value="Glycogen Phosphorylase B"/>
    <property type="match status" value="1"/>
</dbReference>
<organism evidence="2 3">
    <name type="scientific">Paenibacillus herberti</name>
    <dbReference type="NCBI Taxonomy" id="1619309"/>
    <lineage>
        <taxon>Bacteria</taxon>
        <taxon>Bacillati</taxon>
        <taxon>Bacillota</taxon>
        <taxon>Bacilli</taxon>
        <taxon>Bacillales</taxon>
        <taxon>Paenibacillaceae</taxon>
        <taxon>Paenibacillus</taxon>
    </lineage>
</organism>
<evidence type="ECO:0000259" key="1">
    <source>
        <dbReference type="Pfam" id="PF00534"/>
    </source>
</evidence>
<keyword evidence="2" id="KW-0808">Transferase</keyword>
<dbReference type="SUPFAM" id="SSF53756">
    <property type="entry name" value="UDP-Glycosyltransferase/glycogen phosphorylase"/>
    <property type="match status" value="1"/>
</dbReference>
<comment type="caution">
    <text evidence="2">The sequence shown here is derived from an EMBL/GenBank/DDBJ whole genome shotgun (WGS) entry which is preliminary data.</text>
</comment>
<dbReference type="PANTHER" id="PTHR12526">
    <property type="entry name" value="GLYCOSYLTRANSFERASE"/>
    <property type="match status" value="1"/>
</dbReference>
<name>A0A229NW65_9BACL</name>
<dbReference type="RefSeq" id="WP_089524716.1">
    <property type="nucleotide sequence ID" value="NZ_NMUQ01000002.1"/>
</dbReference>
<dbReference type="AlphaFoldDB" id="A0A229NW65"/>
<dbReference type="GO" id="GO:0016757">
    <property type="term" value="F:glycosyltransferase activity"/>
    <property type="evidence" value="ECO:0007669"/>
    <property type="project" value="InterPro"/>
</dbReference>